<dbReference type="PANTHER" id="PTHR15141:SF76">
    <property type="entry name" value="TRANSCRIPTION ELONGATION FACTOR B POLYPEPTIDE 3"/>
    <property type="match status" value="1"/>
</dbReference>
<feature type="compositionally biased region" description="Polar residues" evidence="1">
    <location>
        <begin position="558"/>
        <end position="567"/>
    </location>
</feature>
<organism evidence="2 3">
    <name type="scientific">Mycosarcoma maydis</name>
    <name type="common">Corn smut fungus</name>
    <name type="synonym">Ustilago maydis</name>
    <dbReference type="NCBI Taxonomy" id="5270"/>
    <lineage>
        <taxon>Eukaryota</taxon>
        <taxon>Fungi</taxon>
        <taxon>Dikarya</taxon>
        <taxon>Basidiomycota</taxon>
        <taxon>Ustilaginomycotina</taxon>
        <taxon>Ustilaginomycetes</taxon>
        <taxon>Ustilaginales</taxon>
        <taxon>Ustilaginaceae</taxon>
        <taxon>Mycosarcoma</taxon>
    </lineage>
</organism>
<feature type="compositionally biased region" description="Low complexity" evidence="1">
    <location>
        <begin position="493"/>
        <end position="503"/>
    </location>
</feature>
<sequence length="635" mass="67535">MKDWRRSPEPPGMMGLKEASYQVTGNWGQPEELQQSEFDPASPLPHTTPTIFLADAATSRQSHPQAHRTSGVNSLYSMCLRVILRNISSVQDLGVLPYHHAKPILEECRIDQLISLEDASPHLLEHSDEIWKRNCLRDFIELRKKYTPPSTCGSDASPSAKPPAKEPKSWRRLYFRTKGESEQAKVDAARRIKDKYEQHRAEKEAKKLVVRDRPMMAKTARAGGKKFGMAIAAAGAGGKSKGQSLLNKARSGSAAQAKLTAPRNGRWSFQTQGRSKAVGVEIAPEAAGVEVRQIVRPMVAPRRVLDAASQGLAKMREFSGPLVGSDSSVNERGRATNGSSATAPASRRSTTGGLQRSDTDGTKHLADSILAPSIARFRPHEVAAAPPLNSISSSSNSRRGIEGSGLAASLHLSADSSVRLIPSSSSPPPDIARFERRKLDFFGSARPSSAGASSSSSPRRDFSNVSTVEVRGVKRAYGSSSKSGDALSKTSGSSSNAAACSPMSSPPGAAPSVQTGAANCGGVRLIQAKRARTSDASKEAVSSARTSPLPSLSATPSNKTDQSTLRYVTTKIADRGGPTPVRQHSTYSSHSSGMAGPPIQDPHLARASPAALSSIFVKSSPHRSGARSSNSRNRS</sequence>
<feature type="compositionally biased region" description="Polar residues" evidence="1">
    <location>
        <begin position="478"/>
        <end position="492"/>
    </location>
</feature>
<feature type="compositionally biased region" description="Low complexity" evidence="1">
    <location>
        <begin position="444"/>
        <end position="457"/>
    </location>
</feature>
<evidence type="ECO:0008006" key="4">
    <source>
        <dbReference type="Google" id="ProtNLM"/>
    </source>
</evidence>
<dbReference type="PANTHER" id="PTHR15141">
    <property type="entry name" value="TRANSCRIPTION ELONGATION FACTOR B POLYPEPTIDE 3"/>
    <property type="match status" value="1"/>
</dbReference>
<feature type="compositionally biased region" description="Low complexity" evidence="1">
    <location>
        <begin position="339"/>
        <end position="351"/>
    </location>
</feature>
<feature type="region of interest" description="Disordered" evidence="1">
    <location>
        <begin position="147"/>
        <end position="168"/>
    </location>
</feature>
<name>A0A0D1C1K2_MYCMD</name>
<feature type="compositionally biased region" description="Polar residues" evidence="1">
    <location>
        <begin position="582"/>
        <end position="592"/>
    </location>
</feature>
<dbReference type="OrthoDB" id="21513at2759"/>
<dbReference type="InParanoid" id="A0A0D1C1K2"/>
<dbReference type="GO" id="GO:0070449">
    <property type="term" value="C:elongin complex"/>
    <property type="evidence" value="ECO:0007669"/>
    <property type="project" value="InterPro"/>
</dbReference>
<proteinExistence type="predicted"/>
<dbReference type="Gene3D" id="6.10.250.3180">
    <property type="match status" value="1"/>
</dbReference>
<gene>
    <name evidence="2" type="ORF">UMAG_10405</name>
</gene>
<dbReference type="GO" id="GO:0006368">
    <property type="term" value="P:transcription elongation by RNA polymerase II"/>
    <property type="evidence" value="ECO:0007669"/>
    <property type="project" value="InterPro"/>
</dbReference>
<dbReference type="STRING" id="237631.A0A0D1C1K2"/>
<reference evidence="2 3" key="1">
    <citation type="journal article" date="2006" name="Nature">
        <title>Insights from the genome of the biotrophic fungal plant pathogen Ustilago maydis.</title>
        <authorList>
            <person name="Kamper J."/>
            <person name="Kahmann R."/>
            <person name="Bolker M."/>
            <person name="Ma L.J."/>
            <person name="Brefort T."/>
            <person name="Saville B.J."/>
            <person name="Banuett F."/>
            <person name="Kronstad J.W."/>
            <person name="Gold S.E."/>
            <person name="Muller O."/>
            <person name="Perlin M.H."/>
            <person name="Wosten H.A."/>
            <person name="de Vries R."/>
            <person name="Ruiz-Herrera J."/>
            <person name="Reynaga-Pena C.G."/>
            <person name="Snetselaar K."/>
            <person name="McCann M."/>
            <person name="Perez-Martin J."/>
            <person name="Feldbrugge M."/>
            <person name="Basse C.W."/>
            <person name="Steinberg G."/>
            <person name="Ibeas J.I."/>
            <person name="Holloman W."/>
            <person name="Guzman P."/>
            <person name="Farman M."/>
            <person name="Stajich J.E."/>
            <person name="Sentandreu R."/>
            <person name="Gonzalez-Prieto J.M."/>
            <person name="Kennell J.C."/>
            <person name="Molina L."/>
            <person name="Schirawski J."/>
            <person name="Mendoza-Mendoza A."/>
            <person name="Greilinger D."/>
            <person name="Munch K."/>
            <person name="Rossel N."/>
            <person name="Scherer M."/>
            <person name="Vranes M."/>
            <person name="Ladendorf O."/>
            <person name="Vincon V."/>
            <person name="Fuchs U."/>
            <person name="Sandrock B."/>
            <person name="Meng S."/>
            <person name="Ho E.C."/>
            <person name="Cahill M.J."/>
            <person name="Boyce K.J."/>
            <person name="Klose J."/>
            <person name="Klosterman S.J."/>
            <person name="Deelstra H.J."/>
            <person name="Ortiz-Castellanos L."/>
            <person name="Li W."/>
            <person name="Sanchez-Alonso P."/>
            <person name="Schreier P.H."/>
            <person name="Hauser-Hahn I."/>
            <person name="Vaupel M."/>
            <person name="Koopmann E."/>
            <person name="Friedrich G."/>
            <person name="Voss H."/>
            <person name="Schluter T."/>
            <person name="Margolis J."/>
            <person name="Platt D."/>
            <person name="Swimmer C."/>
            <person name="Gnirke A."/>
            <person name="Chen F."/>
            <person name="Vysotskaia V."/>
            <person name="Mannhaupt G."/>
            <person name="Guldener U."/>
            <person name="Munsterkotter M."/>
            <person name="Haase D."/>
            <person name="Oesterheld M."/>
            <person name="Mewes H.W."/>
            <person name="Mauceli E.W."/>
            <person name="DeCaprio D."/>
            <person name="Wade C.M."/>
            <person name="Butler J."/>
            <person name="Young S."/>
            <person name="Jaffe D.B."/>
            <person name="Calvo S."/>
            <person name="Nusbaum C."/>
            <person name="Galagan J."/>
            <person name="Birren B.W."/>
        </authorList>
    </citation>
    <scope>NUCLEOTIDE SEQUENCE [LARGE SCALE GENOMIC DNA]</scope>
    <source>
        <strain evidence="3">DSM 14603 / FGSC 9021 / UM521</strain>
    </source>
</reference>
<evidence type="ECO:0000313" key="2">
    <source>
        <dbReference type="EMBL" id="KIS67722.1"/>
    </source>
</evidence>
<dbReference type="GeneID" id="23566444"/>
<keyword evidence="3" id="KW-1185">Reference proteome</keyword>
<evidence type="ECO:0000313" key="3">
    <source>
        <dbReference type="Proteomes" id="UP000000561"/>
    </source>
</evidence>
<protein>
    <recommendedName>
        <fullName evidence="4">Elongin-A</fullName>
    </recommendedName>
</protein>
<feature type="region of interest" description="Disordered" evidence="1">
    <location>
        <begin position="1"/>
        <end position="45"/>
    </location>
</feature>
<dbReference type="EMBL" id="CM003151">
    <property type="protein sequence ID" value="KIS67722.1"/>
    <property type="molecule type" value="Genomic_DNA"/>
</dbReference>
<feature type="compositionally biased region" description="Polar residues" evidence="1">
    <location>
        <begin position="21"/>
        <end position="37"/>
    </location>
</feature>
<dbReference type="Proteomes" id="UP000000561">
    <property type="component" value="Chromosome 12"/>
</dbReference>
<accession>A0A0D1C1K2</accession>
<feature type="compositionally biased region" description="Low complexity" evidence="1">
    <location>
        <begin position="626"/>
        <end position="635"/>
    </location>
</feature>
<evidence type="ECO:0000256" key="1">
    <source>
        <dbReference type="SAM" id="MobiDB-lite"/>
    </source>
</evidence>
<feature type="region of interest" description="Disordered" evidence="1">
    <location>
        <begin position="530"/>
        <end position="635"/>
    </location>
</feature>
<dbReference type="KEGG" id="uma:UMAG_10405"/>
<dbReference type="Pfam" id="PF06881">
    <property type="entry name" value="Elongin_A"/>
    <property type="match status" value="1"/>
</dbReference>
<feature type="region of interest" description="Disordered" evidence="1">
    <location>
        <begin position="319"/>
        <end position="363"/>
    </location>
</feature>
<dbReference type="RefSeq" id="XP_011390759.1">
    <property type="nucleotide sequence ID" value="XM_011392457.1"/>
</dbReference>
<dbReference type="InterPro" id="IPR051870">
    <property type="entry name" value="Elongin-A_domain"/>
</dbReference>
<feature type="compositionally biased region" description="Low complexity" evidence="1">
    <location>
        <begin position="546"/>
        <end position="557"/>
    </location>
</feature>
<dbReference type="InterPro" id="IPR010684">
    <property type="entry name" value="RNA_pol_II_trans_fac_SIII_A"/>
</dbReference>
<dbReference type="VEuPathDB" id="FungiDB:UMAG_10405"/>
<feature type="region of interest" description="Disordered" evidence="1">
    <location>
        <begin position="444"/>
        <end position="515"/>
    </location>
</feature>
<dbReference type="AlphaFoldDB" id="A0A0D1C1K2"/>